<gene>
    <name evidence="2" type="ORF">HDF08_004106</name>
</gene>
<accession>A0A852VJR4</accession>
<evidence type="ECO:0000313" key="3">
    <source>
        <dbReference type="Proteomes" id="UP000564385"/>
    </source>
</evidence>
<evidence type="ECO:0000256" key="1">
    <source>
        <dbReference type="SAM" id="Phobius"/>
    </source>
</evidence>
<organism evidence="2 3">
    <name type="scientific">Tunturiibacter lichenicola</name>
    <dbReference type="NCBI Taxonomy" id="2051959"/>
    <lineage>
        <taxon>Bacteria</taxon>
        <taxon>Pseudomonadati</taxon>
        <taxon>Acidobacteriota</taxon>
        <taxon>Terriglobia</taxon>
        <taxon>Terriglobales</taxon>
        <taxon>Acidobacteriaceae</taxon>
        <taxon>Tunturiibacter</taxon>
    </lineage>
</organism>
<dbReference type="AlphaFoldDB" id="A0A852VJR4"/>
<dbReference type="EMBL" id="JACCCU010000003">
    <property type="protein sequence ID" value="NYF91987.1"/>
    <property type="molecule type" value="Genomic_DNA"/>
</dbReference>
<comment type="caution">
    <text evidence="2">The sequence shown here is derived from an EMBL/GenBank/DDBJ whole genome shotgun (WGS) entry which is preliminary data.</text>
</comment>
<keyword evidence="1" id="KW-1133">Transmembrane helix</keyword>
<feature type="transmembrane region" description="Helical" evidence="1">
    <location>
        <begin position="22"/>
        <end position="41"/>
    </location>
</feature>
<keyword evidence="1" id="KW-0812">Transmembrane</keyword>
<keyword evidence="1" id="KW-0472">Membrane</keyword>
<name>A0A852VJR4_9BACT</name>
<protein>
    <recommendedName>
        <fullName evidence="4">DUF3592 domain-containing protein</fullName>
    </recommendedName>
</protein>
<dbReference type="Proteomes" id="UP000564385">
    <property type="component" value="Unassembled WGS sequence"/>
</dbReference>
<evidence type="ECO:0000313" key="2">
    <source>
        <dbReference type="EMBL" id="NYF91987.1"/>
    </source>
</evidence>
<evidence type="ECO:0008006" key="4">
    <source>
        <dbReference type="Google" id="ProtNLM"/>
    </source>
</evidence>
<sequence>MAETVFALIPTHLPYVLRSPRVLIAMGATTAAAIGVVSYVLTRKKPTAEEVERERRETLARVGRITDGTIMDTMVAEVRKPALDLADDPEPARQGPLTPEMIVYVYRIAGVTYECAQDVTMLPELVYGVRTDLPIQVRYAPQNPANSIIVAETWSGLRLGTRTPVPYPTSDEEELGEPI</sequence>
<proteinExistence type="predicted"/>
<reference evidence="2 3" key="1">
    <citation type="submission" date="2020-07" db="EMBL/GenBank/DDBJ databases">
        <title>Genomic Encyclopedia of Type Strains, Phase IV (KMG-V): Genome sequencing to study the core and pangenomes of soil and plant-associated prokaryotes.</title>
        <authorList>
            <person name="Whitman W."/>
        </authorList>
    </citation>
    <scope>NUCLEOTIDE SEQUENCE [LARGE SCALE GENOMIC DNA]</scope>
    <source>
        <strain evidence="2 3">M8UP22</strain>
    </source>
</reference>